<feature type="region of interest" description="Disordered" evidence="2">
    <location>
        <begin position="624"/>
        <end position="669"/>
    </location>
</feature>
<dbReference type="EMBL" id="KN817522">
    <property type="protein sequence ID" value="KJA28201.1"/>
    <property type="molecule type" value="Genomic_DNA"/>
</dbReference>
<protein>
    <submittedName>
        <fullName evidence="3">Uncharacterized protein</fullName>
    </submittedName>
</protein>
<feature type="coiled-coil region" evidence="1">
    <location>
        <begin position="302"/>
        <end position="336"/>
    </location>
</feature>
<gene>
    <name evidence="3" type="ORF">HYPSUDRAFT_34583</name>
</gene>
<feature type="compositionally biased region" description="Polar residues" evidence="2">
    <location>
        <begin position="658"/>
        <end position="668"/>
    </location>
</feature>
<accession>A0A0D2PID3</accession>
<organism evidence="3 4">
    <name type="scientific">Hypholoma sublateritium (strain FD-334 SS-4)</name>
    <dbReference type="NCBI Taxonomy" id="945553"/>
    <lineage>
        <taxon>Eukaryota</taxon>
        <taxon>Fungi</taxon>
        <taxon>Dikarya</taxon>
        <taxon>Basidiomycota</taxon>
        <taxon>Agaricomycotina</taxon>
        <taxon>Agaricomycetes</taxon>
        <taxon>Agaricomycetidae</taxon>
        <taxon>Agaricales</taxon>
        <taxon>Agaricineae</taxon>
        <taxon>Strophariaceae</taxon>
        <taxon>Hypholoma</taxon>
    </lineage>
</organism>
<dbReference type="OMA" id="MGPRTRQ"/>
<feature type="compositionally biased region" description="Low complexity" evidence="2">
    <location>
        <begin position="385"/>
        <end position="412"/>
    </location>
</feature>
<name>A0A0D2PID3_HYPSF</name>
<dbReference type="STRING" id="945553.A0A0D2PID3"/>
<sequence length="700" mass="76696">MSDSVSSRASVRTSTFLNRPHIAPMGPRTRQTSLRASHILDNGFSITSPSPTGLDLPEFGEMDVPMSPIRMSAPSSPHSLEPSIHSSHRSLTVLEEEPPSPEPETTPAYISDDYVSIEELSQTPQAKVVAVVPPPRLVPPPAIKFETTPITWKGLPMEAALWTVDSEELQQLVSRAIRASARESFIRLLTVDNLDTILPAELTRLDDLKAKTQSRYRFLVHRRTMLFHALNSANLAQQKDGDDGVSALHKLTSQLAETITECEQHLEEVININDQVAQINKLIDLHWGSALAIALRKLNTSYARRTSELKEKKDRIKQLEAELQDAWKEAEKMAGELDDYEAAIEADTTEAVIETAEIVPVPKTTSPNRRSSIPMPMTPTLLAVTTSTSSRASFSPTSPLSPSSPHFAFPPHIHLKAKETEAADVPDTVSIRSTRSAKSSRSRKSSWTVESTTHTNQVHAAKKRSQRASQSSLRLNTSNLRKQGRGHGKVQDDEKPPVPELPLQFAAFNGAASSASANASSVLLAFDPRINPSLRRQVSFDSILTGGIRAPTTASVYQGRTADDLYVQSKNRNPPTAEIEIVPRTPAPAQNFAAMYQSSTLPSRPPKDPSRSIPSMWMNADAVKPQKPQLAPSTTSSPQISTTSSEHIEVPGGPGMKRQNSTRSTTYSKLRGLTKRYSISLPMFNAKPSQTWLAKPRASG</sequence>
<evidence type="ECO:0000256" key="2">
    <source>
        <dbReference type="SAM" id="MobiDB-lite"/>
    </source>
</evidence>
<dbReference type="OrthoDB" id="3271284at2759"/>
<proteinExistence type="predicted"/>
<feature type="compositionally biased region" description="Polar residues" evidence="2">
    <location>
        <begin position="447"/>
        <end position="458"/>
    </location>
</feature>
<dbReference type="AlphaFoldDB" id="A0A0D2PID3"/>
<dbReference type="Proteomes" id="UP000054270">
    <property type="component" value="Unassembled WGS sequence"/>
</dbReference>
<keyword evidence="1" id="KW-0175">Coiled coil</keyword>
<keyword evidence="4" id="KW-1185">Reference proteome</keyword>
<reference evidence="4" key="1">
    <citation type="submission" date="2014-04" db="EMBL/GenBank/DDBJ databases">
        <title>Evolutionary Origins and Diversification of the Mycorrhizal Mutualists.</title>
        <authorList>
            <consortium name="DOE Joint Genome Institute"/>
            <consortium name="Mycorrhizal Genomics Consortium"/>
            <person name="Kohler A."/>
            <person name="Kuo A."/>
            <person name="Nagy L.G."/>
            <person name="Floudas D."/>
            <person name="Copeland A."/>
            <person name="Barry K.W."/>
            <person name="Cichocki N."/>
            <person name="Veneault-Fourrey C."/>
            <person name="LaButti K."/>
            <person name="Lindquist E.A."/>
            <person name="Lipzen A."/>
            <person name="Lundell T."/>
            <person name="Morin E."/>
            <person name="Murat C."/>
            <person name="Riley R."/>
            <person name="Ohm R."/>
            <person name="Sun H."/>
            <person name="Tunlid A."/>
            <person name="Henrissat B."/>
            <person name="Grigoriev I.V."/>
            <person name="Hibbett D.S."/>
            <person name="Martin F."/>
        </authorList>
    </citation>
    <scope>NUCLEOTIDE SEQUENCE [LARGE SCALE GENOMIC DNA]</scope>
    <source>
        <strain evidence="4">FD-334 SS-4</strain>
    </source>
</reference>
<evidence type="ECO:0000313" key="3">
    <source>
        <dbReference type="EMBL" id="KJA28201.1"/>
    </source>
</evidence>
<feature type="region of interest" description="Disordered" evidence="2">
    <location>
        <begin position="385"/>
        <end position="499"/>
    </location>
</feature>
<feature type="compositionally biased region" description="Low complexity" evidence="2">
    <location>
        <begin position="633"/>
        <end position="645"/>
    </location>
</feature>
<evidence type="ECO:0000256" key="1">
    <source>
        <dbReference type="SAM" id="Coils"/>
    </source>
</evidence>
<evidence type="ECO:0000313" key="4">
    <source>
        <dbReference type="Proteomes" id="UP000054270"/>
    </source>
</evidence>